<dbReference type="PANTHER" id="PTHR40266">
    <property type="entry name" value="TOXIN HIGB-1"/>
    <property type="match status" value="1"/>
</dbReference>
<dbReference type="Proteomes" id="UP000420562">
    <property type="component" value="Unassembled WGS sequence"/>
</dbReference>
<dbReference type="SUPFAM" id="SSF143011">
    <property type="entry name" value="RelE-like"/>
    <property type="match status" value="1"/>
</dbReference>
<dbReference type="AlphaFoldDB" id="A0A7J4ZPW6"/>
<reference evidence="1 2" key="1">
    <citation type="submission" date="2019-09" db="EMBL/GenBank/DDBJ databases">
        <title>Geobacter sp. Red96, a novel strain isolated from paddy soil.</title>
        <authorList>
            <person name="Xu Z."/>
            <person name="Masuda Y."/>
            <person name="Itoh H."/>
            <person name="Senoo K."/>
        </authorList>
    </citation>
    <scope>NUCLEOTIDE SEQUENCE [LARGE SCALE GENOMIC DNA]</scope>
    <source>
        <strain evidence="1 2">Red96</strain>
    </source>
</reference>
<dbReference type="EMBL" id="VZQZ01000006">
    <property type="protein sequence ID" value="KAB0665076.1"/>
    <property type="molecule type" value="Genomic_DNA"/>
</dbReference>
<protein>
    <submittedName>
        <fullName evidence="1">Type II toxin-antitoxin system RelE/ParE family toxin</fullName>
    </submittedName>
</protein>
<organism evidence="1 2">
    <name type="scientific">Oryzomonas japonica</name>
    <dbReference type="NCBI Taxonomy" id="2603858"/>
    <lineage>
        <taxon>Bacteria</taxon>
        <taxon>Pseudomonadati</taxon>
        <taxon>Thermodesulfobacteriota</taxon>
        <taxon>Desulfuromonadia</taxon>
        <taxon>Geobacterales</taxon>
        <taxon>Geobacteraceae</taxon>
        <taxon>Oryzomonas</taxon>
    </lineage>
</organism>
<evidence type="ECO:0000313" key="1">
    <source>
        <dbReference type="EMBL" id="KAB0665076.1"/>
    </source>
</evidence>
<accession>A0A7J4ZPW6</accession>
<comment type="caution">
    <text evidence="1">The sequence shown here is derived from an EMBL/GenBank/DDBJ whole genome shotgun (WGS) entry which is preliminary data.</text>
</comment>
<dbReference type="RefSeq" id="WP_149212053.1">
    <property type="nucleotide sequence ID" value="NZ_VZQZ01000006.1"/>
</dbReference>
<dbReference type="PANTHER" id="PTHR40266:SF2">
    <property type="entry name" value="TOXIN HIGB-1"/>
    <property type="match status" value="1"/>
</dbReference>
<dbReference type="InterPro" id="IPR007711">
    <property type="entry name" value="HigB-1"/>
</dbReference>
<dbReference type="Pfam" id="PF05015">
    <property type="entry name" value="HigB-like_toxin"/>
    <property type="match status" value="1"/>
</dbReference>
<dbReference type="InterPro" id="IPR035093">
    <property type="entry name" value="RelE/ParE_toxin_dom_sf"/>
</dbReference>
<name>A0A7J4ZPW6_9BACT</name>
<sequence length="93" mass="10685">MIKTFADKATERFFESGKSKRLPPGIVTRAAMRLNQLDNATVVEDLRMPPSNHLETLSGDRKGQWSVKINDQWRVCFTFAEGHAYDVEITDYH</sequence>
<keyword evidence="2" id="KW-1185">Reference proteome</keyword>
<dbReference type="Gene3D" id="3.30.2310.20">
    <property type="entry name" value="RelE-like"/>
    <property type="match status" value="1"/>
</dbReference>
<evidence type="ECO:0000313" key="2">
    <source>
        <dbReference type="Proteomes" id="UP000420562"/>
    </source>
</evidence>
<gene>
    <name evidence="1" type="ORF">F6V25_10655</name>
</gene>
<proteinExistence type="predicted"/>